<dbReference type="Pfam" id="PF13185">
    <property type="entry name" value="GAF_2"/>
    <property type="match status" value="1"/>
</dbReference>
<dbReference type="RefSeq" id="WP_188481383.1">
    <property type="nucleotide sequence ID" value="NZ_BMFC01000002.1"/>
</dbReference>
<organism evidence="2 3">
    <name type="scientific">Marivita lacus</name>
    <dbReference type="NCBI Taxonomy" id="1323742"/>
    <lineage>
        <taxon>Bacteria</taxon>
        <taxon>Pseudomonadati</taxon>
        <taxon>Pseudomonadota</taxon>
        <taxon>Alphaproteobacteria</taxon>
        <taxon>Rhodobacterales</taxon>
        <taxon>Roseobacteraceae</taxon>
        <taxon>Marivita</taxon>
    </lineage>
</organism>
<accession>A0ABQ1KHK8</accession>
<keyword evidence="3" id="KW-1185">Reference proteome</keyword>
<dbReference type="Proteomes" id="UP000645462">
    <property type="component" value="Unassembled WGS sequence"/>
</dbReference>
<dbReference type="Gene3D" id="3.30.450.40">
    <property type="match status" value="1"/>
</dbReference>
<dbReference type="InterPro" id="IPR029016">
    <property type="entry name" value="GAF-like_dom_sf"/>
</dbReference>
<feature type="domain" description="GAF" evidence="1">
    <location>
        <begin position="51"/>
        <end position="174"/>
    </location>
</feature>
<dbReference type="PANTHER" id="PTHR43102">
    <property type="entry name" value="SLR1143 PROTEIN"/>
    <property type="match status" value="1"/>
</dbReference>
<dbReference type="EMBL" id="BMFC01000002">
    <property type="protein sequence ID" value="GGB99376.1"/>
    <property type="molecule type" value="Genomic_DNA"/>
</dbReference>
<evidence type="ECO:0000313" key="3">
    <source>
        <dbReference type="Proteomes" id="UP000645462"/>
    </source>
</evidence>
<gene>
    <name evidence="2" type="ORF">GCM10011363_15080</name>
</gene>
<proteinExistence type="predicted"/>
<evidence type="ECO:0000313" key="2">
    <source>
        <dbReference type="EMBL" id="GGB99376.1"/>
    </source>
</evidence>
<evidence type="ECO:0000259" key="1">
    <source>
        <dbReference type="Pfam" id="PF13185"/>
    </source>
</evidence>
<dbReference type="InterPro" id="IPR003018">
    <property type="entry name" value="GAF"/>
</dbReference>
<reference evidence="3" key="1">
    <citation type="journal article" date="2019" name="Int. J. Syst. Evol. Microbiol.">
        <title>The Global Catalogue of Microorganisms (GCM) 10K type strain sequencing project: providing services to taxonomists for standard genome sequencing and annotation.</title>
        <authorList>
            <consortium name="The Broad Institute Genomics Platform"/>
            <consortium name="The Broad Institute Genome Sequencing Center for Infectious Disease"/>
            <person name="Wu L."/>
            <person name="Ma J."/>
        </authorList>
    </citation>
    <scope>NUCLEOTIDE SEQUENCE [LARGE SCALE GENOMIC DNA]</scope>
    <source>
        <strain evidence="3">CGMCC 1.12478</strain>
    </source>
</reference>
<name>A0ABQ1KHK8_9RHOB</name>
<sequence length="281" mass="31443">MLAKKPISAEETTFEAAPLPANEAARNARVQRTGVMDVHQEDRYRIYVDMAQLITGCPVAYTGLLDDDRQFFIAKDFGGLLEADEVPRHLTLCQYALGSTQPMIVPDLREHPKLKHNPLVTDSPNWVFWGAYPLVTQDGLVLGTLCTVDYKPREMEAVQVQRMQALANNLTLLIMLQMEERDAITERMAKLAGYFHRTHPDMRPAEIESFLNLCCGQPVNVGHLDRLIQWGIATGNGTAPDLTAKGREIQAEQGLHAATFRRNALSQKTAVDIEDLFAMID</sequence>
<dbReference type="PANTHER" id="PTHR43102:SF2">
    <property type="entry name" value="GAF DOMAIN-CONTAINING PROTEIN"/>
    <property type="match status" value="1"/>
</dbReference>
<comment type="caution">
    <text evidence="2">The sequence shown here is derived from an EMBL/GenBank/DDBJ whole genome shotgun (WGS) entry which is preliminary data.</text>
</comment>
<protein>
    <recommendedName>
        <fullName evidence="1">GAF domain-containing protein</fullName>
    </recommendedName>
</protein>
<dbReference type="SUPFAM" id="SSF55781">
    <property type="entry name" value="GAF domain-like"/>
    <property type="match status" value="1"/>
</dbReference>